<dbReference type="Proteomes" id="UP000433652">
    <property type="component" value="Unassembled WGS sequence"/>
</dbReference>
<dbReference type="SUPFAM" id="SSF52540">
    <property type="entry name" value="P-loop containing nucleoside triphosphate hydrolases"/>
    <property type="match status" value="1"/>
</dbReference>
<evidence type="ECO:0000313" key="1">
    <source>
        <dbReference type="EMBL" id="MXO60395.1"/>
    </source>
</evidence>
<dbReference type="RefSeq" id="WP_159796170.1">
    <property type="nucleotide sequence ID" value="NZ_WTYM01000052.1"/>
</dbReference>
<keyword evidence="2" id="KW-1185">Reference proteome</keyword>
<evidence type="ECO:0000313" key="2">
    <source>
        <dbReference type="Proteomes" id="UP000433652"/>
    </source>
</evidence>
<comment type="caution">
    <text evidence="1">The sequence shown here is derived from an EMBL/GenBank/DDBJ whole genome shotgun (WGS) entry which is preliminary data.</text>
</comment>
<reference evidence="1 2" key="1">
    <citation type="submission" date="2019-12" db="EMBL/GenBank/DDBJ databases">
        <title>Genomic-based taxomic classification of the family Erythrobacteraceae.</title>
        <authorList>
            <person name="Xu L."/>
        </authorList>
    </citation>
    <scope>NUCLEOTIDE SEQUENCE [LARGE SCALE GENOMIC DNA]</scope>
    <source>
        <strain evidence="1 2">MCCC 1K01500</strain>
    </source>
</reference>
<accession>A0A6I4SWJ3</accession>
<dbReference type="OrthoDB" id="556502at2"/>
<protein>
    <submittedName>
        <fullName evidence="1">Uncharacterized protein</fullName>
    </submittedName>
</protein>
<sequence length="1258" mass="138379">MGPFEVSKELVAGLDDVQLRALLERLLVAEANLRGISHFAIAVGGNQTAADGGVDASIRWNDLPEPVDWLPRRLIFFQCKAEAMGPAKIRDEMRPAEKPRPIFSELATEAGAYVIFSTDDPTKSAMDNRSKAMRESLGDVEQADRIQLDFYGADRIARWANRHPGVAIWLLRQGGRSLGGWRPYGDWSAEGATSKPYIVDDQARATFGDELVDMHSAIASIRAALREPRGVVRLVGLSGMGKTRLAEALFDENLGEGALPKAKAIYGDAGRDLEVGAARVAEELMLAGVDAILVVDNANAAIHGQLAEIARRSGGHISVLTIDYDMGGEKPAGLLGALGENSEIVLISLLEQRVPTLSEAECRHLAEFSGGNARIALKIAEGTDKGIDLSTLNDGELLERLFQSGRREREPSARACADVASLVYAFYVEAGDHQMAEHPVLAAIAGVNVDTFFRNVATFLEWGVIQQRGPQRAVMPPPFANMLAAPFIRRSDPETLLDHFLTASPRLLASFARRLGQLHNEPAAVRLAERLLGPDGAFGEPAGLDDVLRRGFNQMAPAAPGAALASFERSLAGPQRDQLLDPHSEGRRYYPELLVHLAHEPTLFGRAMEVLLAYALADGDARDDHKASKHFLERFWTHLSFTLADQATRLDFIDRLLDDPNQEARTLGLEALDHMLDAGHFSSSLNLEFGAKAHLKEWRPGGREGYRGWFGAAYDRATRIASGDEPGAERARDIIANHFREHLDVGLPELPIAAMRAVRGKGYWDAGWRAVVDGLSFSGKGLGDDMLAEVRALERDLRPQTIAECFDAFVLGEPWRHWHPVRTEKRSTRDVGKLAEATGICVAKHADPVPYLARAIVGEGQNSALQFARGVARSSGDPARLWQETLAVFRTMGDDTRNPLVLTGLLEGAAKRNREQVELWLDDAVTDPVLAEHFVILQLALPLDDVAMARFERAIAHGAVPLWRFGQLQMGGVSKPVPGPALSRFLKTLYELDGGAIPALQILHMRIFGDRSDKRAVDSALIELGRKLLADPRSFAEEGAREDHGIATIAKVALDGEGAEDAARATCRALCASRDSGNYHDGGFDKICKLLMMSFPRVVLEEIFTREVHQDLAARFFGGHVRNDSDSNKKTVTFDEDIAIEWVREAPEERASGLAELIPYTAREAEDGPLVWSPFALALIDAAPDPVPVLRKFERRFFTGTSSGPFSGRFVRRRPLIAVMREHSDVRVRNWAREAGKALEENIRRWDEHDRERESRFE</sequence>
<dbReference type="EMBL" id="WTYM01000052">
    <property type="protein sequence ID" value="MXO60395.1"/>
    <property type="molecule type" value="Genomic_DNA"/>
</dbReference>
<organism evidence="1 2">
    <name type="scientific">Croceibacterium salegens</name>
    <dbReference type="NCBI Taxonomy" id="1737568"/>
    <lineage>
        <taxon>Bacteria</taxon>
        <taxon>Pseudomonadati</taxon>
        <taxon>Pseudomonadota</taxon>
        <taxon>Alphaproteobacteria</taxon>
        <taxon>Sphingomonadales</taxon>
        <taxon>Erythrobacteraceae</taxon>
        <taxon>Croceibacterium</taxon>
    </lineage>
</organism>
<dbReference type="InterPro" id="IPR027417">
    <property type="entry name" value="P-loop_NTPase"/>
</dbReference>
<name>A0A6I4SWJ3_9SPHN</name>
<dbReference type="AlphaFoldDB" id="A0A6I4SWJ3"/>
<proteinExistence type="predicted"/>
<gene>
    <name evidence="1" type="ORF">GRI89_12690</name>
</gene>